<keyword evidence="3" id="KW-1185">Reference proteome</keyword>
<comment type="caution">
    <text evidence="2">The sequence shown here is derived from an EMBL/GenBank/DDBJ whole genome shotgun (WGS) entry which is preliminary data.</text>
</comment>
<dbReference type="AlphaFoldDB" id="A0A561EZS5"/>
<dbReference type="InterPro" id="IPR016181">
    <property type="entry name" value="Acyl_CoA_acyltransferase"/>
</dbReference>
<dbReference type="PROSITE" id="PS51186">
    <property type="entry name" value="GNAT"/>
    <property type="match status" value="1"/>
</dbReference>
<evidence type="ECO:0000313" key="2">
    <source>
        <dbReference type="EMBL" id="TWE21072.1"/>
    </source>
</evidence>
<keyword evidence="2" id="KW-0808">Transferase</keyword>
<dbReference type="InterPro" id="IPR000182">
    <property type="entry name" value="GNAT_dom"/>
</dbReference>
<proteinExistence type="predicted"/>
<dbReference type="EMBL" id="VIVR01000001">
    <property type="protein sequence ID" value="TWE21072.1"/>
    <property type="molecule type" value="Genomic_DNA"/>
</dbReference>
<dbReference type="SUPFAM" id="SSF55729">
    <property type="entry name" value="Acyl-CoA N-acyltransferases (Nat)"/>
    <property type="match status" value="2"/>
</dbReference>
<organism evidence="2 3">
    <name type="scientific">Kitasatospora atroaurantiaca</name>
    <dbReference type="NCBI Taxonomy" id="285545"/>
    <lineage>
        <taxon>Bacteria</taxon>
        <taxon>Bacillati</taxon>
        <taxon>Actinomycetota</taxon>
        <taxon>Actinomycetes</taxon>
        <taxon>Kitasatosporales</taxon>
        <taxon>Streptomycetaceae</taxon>
        <taxon>Kitasatospora</taxon>
    </lineage>
</organism>
<protein>
    <submittedName>
        <fullName evidence="2">Acetyltransferase (GNAT) family protein</fullName>
    </submittedName>
</protein>
<name>A0A561EZS5_9ACTN</name>
<evidence type="ECO:0000313" key="3">
    <source>
        <dbReference type="Proteomes" id="UP000318416"/>
    </source>
</evidence>
<dbReference type="Proteomes" id="UP000318416">
    <property type="component" value="Unassembled WGS sequence"/>
</dbReference>
<dbReference type="RefSeq" id="WP_246192945.1">
    <property type="nucleotide sequence ID" value="NZ_BAAABR010000047.1"/>
</dbReference>
<reference evidence="2 3" key="1">
    <citation type="submission" date="2019-06" db="EMBL/GenBank/DDBJ databases">
        <title>Sequencing the genomes of 1000 actinobacteria strains.</title>
        <authorList>
            <person name="Klenk H.-P."/>
        </authorList>
    </citation>
    <scope>NUCLEOTIDE SEQUENCE [LARGE SCALE GENOMIC DNA]</scope>
    <source>
        <strain evidence="2 3">DSM 41649</strain>
    </source>
</reference>
<sequence length="287" mass="30656">MRIRPYRAEDQDAVLALIADDRLTGQPETTAAMLTEALAGYSPTESDQWAALDVPRTAVAHDPAGRVLGAASYTTRSSDQEGFVLWLHSGEDLPVASALIDAALADLGPRTVHAFAFASALSLGLQGLPVRSRPATRKALESVGFSGRDQCSYLHRHLRELPHVPESRTYPIADVQTSDQPPGRQLYLRDTDGALIGEAALGEPVDGIGVLQWIEIGAAHRGRGLGGNLLTQCCDLLAGNGGHELIAYLPEDPPRDSRLDQPAAGHLLATQGFEEIDTLCTFTRGPV</sequence>
<dbReference type="GO" id="GO:0016747">
    <property type="term" value="F:acyltransferase activity, transferring groups other than amino-acyl groups"/>
    <property type="evidence" value="ECO:0007669"/>
    <property type="project" value="InterPro"/>
</dbReference>
<accession>A0A561EZS5</accession>
<dbReference type="Pfam" id="PF00583">
    <property type="entry name" value="Acetyltransf_1"/>
    <property type="match status" value="1"/>
</dbReference>
<dbReference type="Gene3D" id="3.40.630.30">
    <property type="match status" value="1"/>
</dbReference>
<feature type="domain" description="N-acetyltransferase" evidence="1">
    <location>
        <begin position="130"/>
        <end position="287"/>
    </location>
</feature>
<gene>
    <name evidence="2" type="ORF">FB465_6239</name>
</gene>
<evidence type="ECO:0000259" key="1">
    <source>
        <dbReference type="PROSITE" id="PS51186"/>
    </source>
</evidence>